<dbReference type="InterPro" id="IPR050571">
    <property type="entry name" value="Class-IV_PLP-Dep_Aminotrnsfr"/>
</dbReference>
<dbReference type="InterPro" id="IPR018300">
    <property type="entry name" value="Aminotrans_IV_CS"/>
</dbReference>
<dbReference type="InterPro" id="IPR001544">
    <property type="entry name" value="Aminotrans_IV"/>
</dbReference>
<name>A0A1I6RVL4_9EURY</name>
<accession>A0A1I6RVL4</accession>
<dbReference type="SUPFAM" id="SSF56752">
    <property type="entry name" value="D-aminoacid aminotransferase-like PLP-dependent enzymes"/>
    <property type="match status" value="1"/>
</dbReference>
<dbReference type="AlphaFoldDB" id="A0A1I6RVL4"/>
<dbReference type="InterPro" id="IPR043132">
    <property type="entry name" value="BCAT-like_C"/>
</dbReference>
<evidence type="ECO:0000313" key="7">
    <source>
        <dbReference type="Proteomes" id="UP000199199"/>
    </source>
</evidence>
<dbReference type="CDD" id="cd00449">
    <property type="entry name" value="PLPDE_IV"/>
    <property type="match status" value="1"/>
</dbReference>
<feature type="compositionally biased region" description="Basic and acidic residues" evidence="5">
    <location>
        <begin position="1"/>
        <end position="13"/>
    </location>
</feature>
<dbReference type="GO" id="GO:0046394">
    <property type="term" value="P:carboxylic acid biosynthetic process"/>
    <property type="evidence" value="ECO:0007669"/>
    <property type="project" value="UniProtKB-ARBA"/>
</dbReference>
<evidence type="ECO:0000313" key="6">
    <source>
        <dbReference type="EMBL" id="SFS68744.1"/>
    </source>
</evidence>
<evidence type="ECO:0000256" key="3">
    <source>
        <dbReference type="ARBA" id="ARBA00022898"/>
    </source>
</evidence>
<dbReference type="PANTHER" id="PTHR42743:SF11">
    <property type="entry name" value="AMINODEOXYCHORISMATE LYASE"/>
    <property type="match status" value="1"/>
</dbReference>
<dbReference type="OrthoDB" id="196861at2157"/>
<feature type="region of interest" description="Disordered" evidence="5">
    <location>
        <begin position="1"/>
        <end position="26"/>
    </location>
</feature>
<keyword evidence="6" id="KW-0808">Transferase</keyword>
<organism evidence="6 7">
    <name type="scientific">Halostagnicola kamekurae</name>
    <dbReference type="NCBI Taxonomy" id="619731"/>
    <lineage>
        <taxon>Archaea</taxon>
        <taxon>Methanobacteriati</taxon>
        <taxon>Methanobacteriota</taxon>
        <taxon>Stenosarchaea group</taxon>
        <taxon>Halobacteria</taxon>
        <taxon>Halobacteriales</taxon>
        <taxon>Natrialbaceae</taxon>
        <taxon>Halostagnicola</taxon>
    </lineage>
</organism>
<comment type="similarity">
    <text evidence="2 4">Belongs to the class-IV pyridoxal-phosphate-dependent aminotransferase family.</text>
</comment>
<dbReference type="Proteomes" id="UP000199199">
    <property type="component" value="Unassembled WGS sequence"/>
</dbReference>
<dbReference type="EMBL" id="FOZS01000002">
    <property type="protein sequence ID" value="SFS68744.1"/>
    <property type="molecule type" value="Genomic_DNA"/>
</dbReference>
<comment type="cofactor">
    <cofactor evidence="1">
        <name>pyridoxal 5'-phosphate</name>
        <dbReference type="ChEBI" id="CHEBI:597326"/>
    </cofactor>
</comment>
<keyword evidence="6" id="KW-0032">Aminotransferase</keyword>
<dbReference type="Pfam" id="PF01063">
    <property type="entry name" value="Aminotran_4"/>
    <property type="match status" value="1"/>
</dbReference>
<evidence type="ECO:0000256" key="4">
    <source>
        <dbReference type="RuleBase" id="RU004106"/>
    </source>
</evidence>
<evidence type="ECO:0000256" key="5">
    <source>
        <dbReference type="SAM" id="MobiDB-lite"/>
    </source>
</evidence>
<evidence type="ECO:0000256" key="1">
    <source>
        <dbReference type="ARBA" id="ARBA00001933"/>
    </source>
</evidence>
<evidence type="ECO:0000256" key="2">
    <source>
        <dbReference type="ARBA" id="ARBA00009320"/>
    </source>
</evidence>
<dbReference type="RefSeq" id="WP_092904525.1">
    <property type="nucleotide sequence ID" value="NZ_FOZS01000002.1"/>
</dbReference>
<dbReference type="GO" id="GO:0008652">
    <property type="term" value="P:amino acid biosynthetic process"/>
    <property type="evidence" value="ECO:0007669"/>
    <property type="project" value="UniProtKB-ARBA"/>
</dbReference>
<dbReference type="FunFam" id="3.20.10.10:FF:000002">
    <property type="entry name" value="D-alanine aminotransferase"/>
    <property type="match status" value="1"/>
</dbReference>
<protein>
    <submittedName>
        <fullName evidence="6">Branched-chain amino acid aminotransferase</fullName>
    </submittedName>
</protein>
<dbReference type="PANTHER" id="PTHR42743">
    <property type="entry name" value="AMINO-ACID AMINOTRANSFERASE"/>
    <property type="match status" value="1"/>
</dbReference>
<sequence length="317" mass="34637">MSEHTAGDARDDADGAGPSGEPYYHVDGELVPASRATVRVDDRGFRYGDAAFETLRAYGGTTFEWDAHAARLEATCDALELTHGLSRADLLSRIDEALSANDLADAYVRLSITRGVQPGKLTPDPDVEPTVVVYVGSLPRGGLEGTPVWDGPAALETVETRRIPNDAVPAAAKTHNYLNGILARQELEGGDEALLRDEEGYVAEGATSNVFFVEDGVLYTPTIDGPVLPGITRRLVLECADDAGIPVEEGRYRPERLRNADSVFLTNTTWELRPVGSMDGVTLEEDGLMRDDDPTDDDRIFETLSRMYDERVEERCY</sequence>
<dbReference type="InterPro" id="IPR036038">
    <property type="entry name" value="Aminotransferase-like"/>
</dbReference>
<dbReference type="GO" id="GO:0008483">
    <property type="term" value="F:transaminase activity"/>
    <property type="evidence" value="ECO:0007669"/>
    <property type="project" value="UniProtKB-KW"/>
</dbReference>
<dbReference type="InterPro" id="IPR043131">
    <property type="entry name" value="BCAT-like_N"/>
</dbReference>
<keyword evidence="3" id="KW-0663">Pyridoxal phosphate</keyword>
<keyword evidence="7" id="KW-1185">Reference proteome</keyword>
<reference evidence="7" key="1">
    <citation type="submission" date="2016-10" db="EMBL/GenBank/DDBJ databases">
        <authorList>
            <person name="Varghese N."/>
            <person name="Submissions S."/>
        </authorList>
    </citation>
    <scope>NUCLEOTIDE SEQUENCE [LARGE SCALE GENOMIC DNA]</scope>
    <source>
        <strain evidence="7">DSM 22427</strain>
    </source>
</reference>
<dbReference type="Gene3D" id="3.30.470.10">
    <property type="match status" value="1"/>
</dbReference>
<dbReference type="Gene3D" id="3.20.10.10">
    <property type="entry name" value="D-amino Acid Aminotransferase, subunit A, domain 2"/>
    <property type="match status" value="1"/>
</dbReference>
<proteinExistence type="inferred from homology"/>
<dbReference type="PROSITE" id="PS00770">
    <property type="entry name" value="AA_TRANSFER_CLASS_4"/>
    <property type="match status" value="1"/>
</dbReference>
<gene>
    <name evidence="6" type="ORF">SAMN04488556_2207</name>
</gene>